<sequence>SLVPARFETRTVTGLVKGHAYSVTAVDEVKPAAELEHFLMFCSTATYSLF</sequence>
<proteinExistence type="predicted"/>
<evidence type="ECO:0000313" key="1">
    <source>
        <dbReference type="EMBL" id="MEQ2179789.1"/>
    </source>
</evidence>
<accession>A0ABV0P8M7</accession>
<organism evidence="1 2">
    <name type="scientific">Goodea atripinnis</name>
    <dbReference type="NCBI Taxonomy" id="208336"/>
    <lineage>
        <taxon>Eukaryota</taxon>
        <taxon>Metazoa</taxon>
        <taxon>Chordata</taxon>
        <taxon>Craniata</taxon>
        <taxon>Vertebrata</taxon>
        <taxon>Euteleostomi</taxon>
        <taxon>Actinopterygii</taxon>
        <taxon>Neopterygii</taxon>
        <taxon>Teleostei</taxon>
        <taxon>Neoteleostei</taxon>
        <taxon>Acanthomorphata</taxon>
        <taxon>Ovalentaria</taxon>
        <taxon>Atherinomorphae</taxon>
        <taxon>Cyprinodontiformes</taxon>
        <taxon>Goodeidae</taxon>
        <taxon>Goodea</taxon>
    </lineage>
</organism>
<comment type="caution">
    <text evidence="1">The sequence shown here is derived from an EMBL/GenBank/DDBJ whole genome shotgun (WGS) entry which is preliminary data.</text>
</comment>
<name>A0ABV0P8M7_9TELE</name>
<dbReference type="EMBL" id="JAHRIO010064026">
    <property type="protein sequence ID" value="MEQ2179789.1"/>
    <property type="molecule type" value="Genomic_DNA"/>
</dbReference>
<evidence type="ECO:0000313" key="2">
    <source>
        <dbReference type="Proteomes" id="UP001476798"/>
    </source>
</evidence>
<dbReference type="Proteomes" id="UP001476798">
    <property type="component" value="Unassembled WGS sequence"/>
</dbReference>
<dbReference type="Gene3D" id="3.90.70.10">
    <property type="entry name" value="Cysteine proteinases"/>
    <property type="match status" value="1"/>
</dbReference>
<gene>
    <name evidence="1" type="ORF">GOODEAATRI_028726</name>
</gene>
<protein>
    <submittedName>
        <fullName evidence="1">Uncharacterized protein</fullName>
    </submittedName>
</protein>
<reference evidence="1 2" key="1">
    <citation type="submission" date="2021-06" db="EMBL/GenBank/DDBJ databases">
        <authorList>
            <person name="Palmer J.M."/>
        </authorList>
    </citation>
    <scope>NUCLEOTIDE SEQUENCE [LARGE SCALE GENOMIC DNA]</scope>
    <source>
        <strain evidence="1 2">GA_2019</strain>
        <tissue evidence="1">Muscle</tissue>
    </source>
</reference>
<keyword evidence="2" id="KW-1185">Reference proteome</keyword>
<feature type="non-terminal residue" evidence="1">
    <location>
        <position position="1"/>
    </location>
</feature>